<accession>A0A6P0UNS9</accession>
<keyword evidence="1" id="KW-1133">Transmembrane helix</keyword>
<dbReference type="AlphaFoldDB" id="A0A6P0UNS9"/>
<dbReference type="RefSeq" id="WP_163606604.1">
    <property type="nucleotide sequence ID" value="NZ_JAABOO010000002.1"/>
</dbReference>
<dbReference type="GO" id="GO:0016020">
    <property type="term" value="C:membrane"/>
    <property type="evidence" value="ECO:0007669"/>
    <property type="project" value="InterPro"/>
</dbReference>
<reference evidence="3 4" key="1">
    <citation type="submission" date="2020-01" db="EMBL/GenBank/DDBJ databases">
        <title>Leptobacterium flavescens.</title>
        <authorList>
            <person name="Wang G."/>
        </authorList>
    </citation>
    <scope>NUCLEOTIDE SEQUENCE [LARGE SCALE GENOMIC DNA]</scope>
    <source>
        <strain evidence="3 4">KCTC 22160</strain>
    </source>
</reference>
<organism evidence="3 4">
    <name type="scientific">Leptobacterium flavescens</name>
    <dbReference type="NCBI Taxonomy" id="472055"/>
    <lineage>
        <taxon>Bacteria</taxon>
        <taxon>Pseudomonadati</taxon>
        <taxon>Bacteroidota</taxon>
        <taxon>Flavobacteriia</taxon>
        <taxon>Flavobacteriales</taxon>
        <taxon>Flavobacteriaceae</taxon>
        <taxon>Leptobacterium</taxon>
    </lineage>
</organism>
<keyword evidence="3" id="KW-0418">Kinase</keyword>
<proteinExistence type="predicted"/>
<dbReference type="Proteomes" id="UP000468581">
    <property type="component" value="Unassembled WGS sequence"/>
</dbReference>
<dbReference type="PANTHER" id="PTHR34220:SF7">
    <property type="entry name" value="SENSOR HISTIDINE KINASE YPDA"/>
    <property type="match status" value="1"/>
</dbReference>
<dbReference type="Pfam" id="PF06580">
    <property type="entry name" value="His_kinase"/>
    <property type="match status" value="1"/>
</dbReference>
<gene>
    <name evidence="3" type="ORF">GWK08_08980</name>
</gene>
<keyword evidence="3" id="KW-0808">Transferase</keyword>
<evidence type="ECO:0000256" key="1">
    <source>
        <dbReference type="SAM" id="Phobius"/>
    </source>
</evidence>
<evidence type="ECO:0000313" key="4">
    <source>
        <dbReference type="Proteomes" id="UP000468581"/>
    </source>
</evidence>
<sequence>MNKLFIHNPLFRILSPLCSGILVYLLILLINNNVGQLKEEFLGQELYVCIGLAYLIQEYSRLSLFFFERIKQPRSFALKIVLQALLSVIVCISLVSVDMYAYFKWVLGFTPSFSELAVFNIIFSIFTLIYFILYLSHQFLYKTNTQKMEQELQARDAVEKDFHQFKRGINPTLLFESLESLIVLMKKDKDAAELLVDHFSAVYRYILSKKTRELLPLGEELKILNEFLLLFGHLPYRKLRMGKIAVMDTLIVPGAVLFSIEQIIRSTIASETELVLELKEEEDHFLLCYEPQEKIVYSLDDDKLKELADTYRYYTEKEVGVGEADPLKYIRIPKLKIDEGSNH</sequence>
<dbReference type="InterPro" id="IPR010559">
    <property type="entry name" value="Sig_transdc_His_kin_internal"/>
</dbReference>
<keyword evidence="1" id="KW-0812">Transmembrane</keyword>
<name>A0A6P0UNS9_9FLAO</name>
<protein>
    <submittedName>
        <fullName evidence="3">Histidine kinase</fullName>
    </submittedName>
</protein>
<keyword evidence="1" id="KW-0472">Membrane</keyword>
<evidence type="ECO:0000313" key="3">
    <source>
        <dbReference type="EMBL" id="NER13568.1"/>
    </source>
</evidence>
<keyword evidence="4" id="KW-1185">Reference proteome</keyword>
<evidence type="ECO:0000259" key="2">
    <source>
        <dbReference type="Pfam" id="PF06580"/>
    </source>
</evidence>
<feature type="domain" description="Signal transduction histidine kinase internal region" evidence="2">
    <location>
        <begin position="164"/>
        <end position="230"/>
    </location>
</feature>
<comment type="caution">
    <text evidence="3">The sequence shown here is derived from an EMBL/GenBank/DDBJ whole genome shotgun (WGS) entry which is preliminary data.</text>
</comment>
<dbReference type="InterPro" id="IPR050640">
    <property type="entry name" value="Bact_2-comp_sensor_kinase"/>
</dbReference>
<dbReference type="EMBL" id="JAABOO010000002">
    <property type="protein sequence ID" value="NER13568.1"/>
    <property type="molecule type" value="Genomic_DNA"/>
</dbReference>
<feature type="transmembrane region" description="Helical" evidence="1">
    <location>
        <begin position="9"/>
        <end position="29"/>
    </location>
</feature>
<feature type="transmembrane region" description="Helical" evidence="1">
    <location>
        <begin position="117"/>
        <end position="135"/>
    </location>
</feature>
<dbReference type="GO" id="GO:0000155">
    <property type="term" value="F:phosphorelay sensor kinase activity"/>
    <property type="evidence" value="ECO:0007669"/>
    <property type="project" value="InterPro"/>
</dbReference>
<dbReference type="PANTHER" id="PTHR34220">
    <property type="entry name" value="SENSOR HISTIDINE KINASE YPDA"/>
    <property type="match status" value="1"/>
</dbReference>
<feature type="transmembrane region" description="Helical" evidence="1">
    <location>
        <begin position="76"/>
        <end position="97"/>
    </location>
</feature>
<feature type="transmembrane region" description="Helical" evidence="1">
    <location>
        <begin position="41"/>
        <end position="56"/>
    </location>
</feature>